<evidence type="ECO:0000256" key="1">
    <source>
        <dbReference type="SAM" id="MobiDB-lite"/>
    </source>
</evidence>
<sequence length="180" mass="20965">MSKPFCPETRVKKAKKVMHQRRMAKSKPFCPETRVKKAKKVMHQRRMAKSTFENRQPTEKPEKKSKESYAPKENGRKHLRKSAVNRNRTKGEWPKAPSKIGSSRKDMKILKKYLKNSVRFDVSFCGMPRHPIQLRNFLTLLEAWFNRNLERTNGTNGDTNILVDKGHFPKHNNGSGISFS</sequence>
<feature type="compositionally biased region" description="Basic residues" evidence="1">
    <location>
        <begin position="12"/>
        <end position="25"/>
    </location>
</feature>
<accession>A0AAW1IF89</accession>
<reference evidence="2 3" key="1">
    <citation type="journal article" date="2024" name="BMC Genomics">
        <title>De novo assembly and annotation of Popillia japonica's genome with initial clues to its potential as an invasive pest.</title>
        <authorList>
            <person name="Cucini C."/>
            <person name="Boschi S."/>
            <person name="Funari R."/>
            <person name="Cardaioli E."/>
            <person name="Iannotti N."/>
            <person name="Marturano G."/>
            <person name="Paoli F."/>
            <person name="Bruttini M."/>
            <person name="Carapelli A."/>
            <person name="Frati F."/>
            <person name="Nardi F."/>
        </authorList>
    </citation>
    <scope>NUCLEOTIDE SEQUENCE [LARGE SCALE GENOMIC DNA]</scope>
    <source>
        <strain evidence="2">DMR45628</strain>
    </source>
</reference>
<protein>
    <submittedName>
        <fullName evidence="2">Uncharacterized protein</fullName>
    </submittedName>
</protein>
<organism evidence="2 3">
    <name type="scientific">Popillia japonica</name>
    <name type="common">Japanese beetle</name>
    <dbReference type="NCBI Taxonomy" id="7064"/>
    <lineage>
        <taxon>Eukaryota</taxon>
        <taxon>Metazoa</taxon>
        <taxon>Ecdysozoa</taxon>
        <taxon>Arthropoda</taxon>
        <taxon>Hexapoda</taxon>
        <taxon>Insecta</taxon>
        <taxon>Pterygota</taxon>
        <taxon>Neoptera</taxon>
        <taxon>Endopterygota</taxon>
        <taxon>Coleoptera</taxon>
        <taxon>Polyphaga</taxon>
        <taxon>Scarabaeiformia</taxon>
        <taxon>Scarabaeidae</taxon>
        <taxon>Rutelinae</taxon>
        <taxon>Popillia</taxon>
    </lineage>
</organism>
<dbReference type="Proteomes" id="UP001458880">
    <property type="component" value="Unassembled WGS sequence"/>
</dbReference>
<feature type="compositionally biased region" description="Basic residues" evidence="1">
    <location>
        <begin position="36"/>
        <end position="48"/>
    </location>
</feature>
<feature type="region of interest" description="Disordered" evidence="1">
    <location>
        <begin position="1"/>
        <end position="101"/>
    </location>
</feature>
<proteinExistence type="predicted"/>
<dbReference type="AlphaFoldDB" id="A0AAW1IF89"/>
<keyword evidence="3" id="KW-1185">Reference proteome</keyword>
<name>A0AAW1IF89_POPJA</name>
<evidence type="ECO:0000313" key="2">
    <source>
        <dbReference type="EMBL" id="KAK9688275.1"/>
    </source>
</evidence>
<dbReference type="EMBL" id="JASPKY010000597">
    <property type="protein sequence ID" value="KAK9688275.1"/>
    <property type="molecule type" value="Genomic_DNA"/>
</dbReference>
<comment type="caution">
    <text evidence="2">The sequence shown here is derived from an EMBL/GenBank/DDBJ whole genome shotgun (WGS) entry which is preliminary data.</text>
</comment>
<gene>
    <name evidence="2" type="ORF">QE152_g35668</name>
</gene>
<evidence type="ECO:0000313" key="3">
    <source>
        <dbReference type="Proteomes" id="UP001458880"/>
    </source>
</evidence>
<feature type="compositionally biased region" description="Basic and acidic residues" evidence="1">
    <location>
        <begin position="56"/>
        <end position="76"/>
    </location>
</feature>